<evidence type="ECO:0000313" key="2">
    <source>
        <dbReference type="EMBL" id="ASB42164.1"/>
    </source>
</evidence>
<proteinExistence type="predicted"/>
<feature type="domain" description="HTH cro/C1-type" evidence="1">
    <location>
        <begin position="12"/>
        <end position="64"/>
    </location>
</feature>
<dbReference type="AlphaFoldDB" id="A0A1Z2XUN8"/>
<dbReference type="GO" id="GO:0006352">
    <property type="term" value="P:DNA-templated transcription initiation"/>
    <property type="evidence" value="ECO:0007669"/>
    <property type="project" value="InterPro"/>
</dbReference>
<dbReference type="RefSeq" id="WP_084384404.1">
    <property type="nucleotide sequence ID" value="NZ_CP021422.1"/>
</dbReference>
<dbReference type="Gene3D" id="1.10.1740.10">
    <property type="match status" value="1"/>
</dbReference>
<dbReference type="EMBL" id="CP065321">
    <property type="protein sequence ID" value="QQR31437.1"/>
    <property type="molecule type" value="Genomic_DNA"/>
</dbReference>
<dbReference type="InterPro" id="IPR010982">
    <property type="entry name" value="Lambda_DNA-bd_dom_sf"/>
</dbReference>
<evidence type="ECO:0000313" key="4">
    <source>
        <dbReference type="Proteomes" id="UP000196710"/>
    </source>
</evidence>
<dbReference type="EMBL" id="CP021422">
    <property type="protein sequence ID" value="ASB42164.1"/>
    <property type="molecule type" value="Genomic_DNA"/>
</dbReference>
<dbReference type="Gene3D" id="1.10.260.40">
    <property type="entry name" value="lambda repressor-like DNA-binding domains"/>
    <property type="match status" value="1"/>
</dbReference>
<dbReference type="GO" id="GO:0003700">
    <property type="term" value="F:DNA-binding transcription factor activity"/>
    <property type="evidence" value="ECO:0007669"/>
    <property type="project" value="InterPro"/>
</dbReference>
<dbReference type="CDD" id="cd00093">
    <property type="entry name" value="HTH_XRE"/>
    <property type="match status" value="1"/>
</dbReference>
<dbReference type="SUPFAM" id="SSF88946">
    <property type="entry name" value="Sigma2 domain of RNA polymerase sigma factors"/>
    <property type="match status" value="1"/>
</dbReference>
<dbReference type="InterPro" id="IPR013325">
    <property type="entry name" value="RNA_pol_sigma_r2"/>
</dbReference>
<protein>
    <submittedName>
        <fullName evidence="3">Helix-turn-helix domain-containing protein</fullName>
    </submittedName>
</protein>
<dbReference type="GO" id="GO:0003677">
    <property type="term" value="F:DNA binding"/>
    <property type="evidence" value="ECO:0007669"/>
    <property type="project" value="InterPro"/>
</dbReference>
<dbReference type="InterPro" id="IPR007627">
    <property type="entry name" value="RNA_pol_sigma70_r2"/>
</dbReference>
<dbReference type="Proteomes" id="UP000596035">
    <property type="component" value="Chromosome"/>
</dbReference>
<evidence type="ECO:0000313" key="5">
    <source>
        <dbReference type="Proteomes" id="UP000596035"/>
    </source>
</evidence>
<dbReference type="Proteomes" id="UP000196710">
    <property type="component" value="Chromosome"/>
</dbReference>
<dbReference type="Pfam" id="PF01381">
    <property type="entry name" value="HTH_3"/>
    <property type="match status" value="1"/>
</dbReference>
<reference evidence="4" key="2">
    <citation type="submission" date="2017-05" db="EMBL/GenBank/DDBJ databases">
        <title>Improved OligoMM genomes.</title>
        <authorList>
            <person name="Garzetti D."/>
        </authorList>
    </citation>
    <scope>NUCLEOTIDE SEQUENCE [LARGE SCALE GENOMIC DNA]</scope>
    <source>
        <strain evidence="4">KB18</strain>
    </source>
</reference>
<name>A0A1Z2XUN8_9FIRM</name>
<reference evidence="3 5" key="3">
    <citation type="submission" date="2020-11" db="EMBL/GenBank/DDBJ databases">
        <title>Closed and high quality bacterial genomes of the OMM12 community.</title>
        <authorList>
            <person name="Marbouty M."/>
            <person name="Lamy-Besnier Q."/>
            <person name="Debarbieux L."/>
            <person name="Koszul R."/>
        </authorList>
    </citation>
    <scope>NUCLEOTIDE SEQUENCE [LARGE SCALE GENOMIC DNA]</scope>
    <source>
        <strain evidence="3 5">KB18</strain>
    </source>
</reference>
<reference evidence="2" key="1">
    <citation type="journal article" date="2017" name="Genome Announc.">
        <title>High-Quality Whole-Genome Sequences of the Oligo-Mouse-Microbiota Bacterial Community.</title>
        <authorList>
            <person name="Garzetti D."/>
            <person name="Brugiroux S."/>
            <person name="Bunk B."/>
            <person name="Pukall R."/>
            <person name="McCoy K.D."/>
            <person name="Macpherson A.J."/>
            <person name="Stecher B."/>
        </authorList>
    </citation>
    <scope>NUCLEOTIDE SEQUENCE</scope>
    <source>
        <strain evidence="2">KB18</strain>
    </source>
</reference>
<accession>A0A1Z2XUN8</accession>
<dbReference type="SUPFAM" id="SSF47413">
    <property type="entry name" value="lambda repressor-like DNA-binding domains"/>
    <property type="match status" value="1"/>
</dbReference>
<dbReference type="Pfam" id="PF04542">
    <property type="entry name" value="Sigma70_r2"/>
    <property type="match status" value="1"/>
</dbReference>
<gene>
    <name evidence="2" type="ORF">ADH66_16745</name>
    <name evidence="3" type="ORF">I5Q82_07135</name>
</gene>
<dbReference type="KEGG" id="amur:ADH66_16745"/>
<keyword evidence="4" id="KW-1185">Reference proteome</keyword>
<sequence>MIVINQNCYQPLREARIEQGLTQRELGRRSGIPYHTIKGYERGRNTPSARRLRTLAEALGVEECCPMPPQCPAVSERNELLEKYMDLPGYIIRQNWTLVVATGMEVEDVRQELLLRGLQAIETYDPNAGASLRTHLNIAMQYQLMKLARAASSRGMTDVPHGVRVTFCSVEVMRENGFELEG</sequence>
<evidence type="ECO:0000313" key="3">
    <source>
        <dbReference type="EMBL" id="QQR31437.1"/>
    </source>
</evidence>
<evidence type="ECO:0000259" key="1">
    <source>
        <dbReference type="PROSITE" id="PS50943"/>
    </source>
</evidence>
<dbReference type="InterPro" id="IPR001387">
    <property type="entry name" value="Cro/C1-type_HTH"/>
</dbReference>
<organism evidence="3 5">
    <name type="scientific">Acutalibacter muris</name>
    <dbReference type="NCBI Taxonomy" id="1796620"/>
    <lineage>
        <taxon>Bacteria</taxon>
        <taxon>Bacillati</taxon>
        <taxon>Bacillota</taxon>
        <taxon>Clostridia</taxon>
        <taxon>Eubacteriales</taxon>
        <taxon>Acutalibacteraceae</taxon>
        <taxon>Acutalibacter</taxon>
    </lineage>
</organism>
<dbReference type="SMART" id="SM00530">
    <property type="entry name" value="HTH_XRE"/>
    <property type="match status" value="1"/>
</dbReference>
<dbReference type="PROSITE" id="PS50943">
    <property type="entry name" value="HTH_CROC1"/>
    <property type="match status" value="1"/>
</dbReference>